<evidence type="ECO:0000313" key="2">
    <source>
        <dbReference type="Proteomes" id="UP001374579"/>
    </source>
</evidence>
<dbReference type="AlphaFoldDB" id="A0AAN9GPP1"/>
<accession>A0AAN9GPP1</accession>
<proteinExistence type="predicted"/>
<dbReference type="EMBL" id="JBAMIC010000001">
    <property type="protein sequence ID" value="KAK7116223.1"/>
    <property type="molecule type" value="Genomic_DNA"/>
</dbReference>
<gene>
    <name evidence="1" type="ORF">V1264_001943</name>
</gene>
<sequence>MLYLRLKEGPMLTRVSSLKTQIHSSALLQRQDFQNLGVRQKGQEHMKGQVRGTLLRRQLWKVFQNLLPRLPQHLQDIYNQSRVDKNMPIAWKETS</sequence>
<keyword evidence="2" id="KW-1185">Reference proteome</keyword>
<dbReference type="Proteomes" id="UP001374579">
    <property type="component" value="Unassembled WGS sequence"/>
</dbReference>
<evidence type="ECO:0000313" key="1">
    <source>
        <dbReference type="EMBL" id="KAK7116223.1"/>
    </source>
</evidence>
<protein>
    <submittedName>
        <fullName evidence="1">Uncharacterized protein</fullName>
    </submittedName>
</protein>
<reference evidence="1 2" key="1">
    <citation type="submission" date="2024-02" db="EMBL/GenBank/DDBJ databases">
        <title>Chromosome-scale genome assembly of the rough periwinkle Littorina saxatilis.</title>
        <authorList>
            <person name="De Jode A."/>
            <person name="Faria R."/>
            <person name="Formenti G."/>
            <person name="Sims Y."/>
            <person name="Smith T.P."/>
            <person name="Tracey A."/>
            <person name="Wood J.M.D."/>
            <person name="Zagrodzka Z.B."/>
            <person name="Johannesson K."/>
            <person name="Butlin R.K."/>
            <person name="Leder E.H."/>
        </authorList>
    </citation>
    <scope>NUCLEOTIDE SEQUENCE [LARGE SCALE GENOMIC DNA]</scope>
    <source>
        <strain evidence="1">Snail1</strain>
        <tissue evidence="1">Muscle</tissue>
    </source>
</reference>
<organism evidence="1 2">
    <name type="scientific">Littorina saxatilis</name>
    <dbReference type="NCBI Taxonomy" id="31220"/>
    <lineage>
        <taxon>Eukaryota</taxon>
        <taxon>Metazoa</taxon>
        <taxon>Spiralia</taxon>
        <taxon>Lophotrochozoa</taxon>
        <taxon>Mollusca</taxon>
        <taxon>Gastropoda</taxon>
        <taxon>Caenogastropoda</taxon>
        <taxon>Littorinimorpha</taxon>
        <taxon>Littorinoidea</taxon>
        <taxon>Littorinidae</taxon>
        <taxon>Littorina</taxon>
    </lineage>
</organism>
<comment type="caution">
    <text evidence="1">The sequence shown here is derived from an EMBL/GenBank/DDBJ whole genome shotgun (WGS) entry which is preliminary data.</text>
</comment>
<name>A0AAN9GPP1_9CAEN</name>